<feature type="binding site" evidence="5">
    <location>
        <position position="84"/>
    </location>
    <ligand>
        <name>(2E)-4-hydroxy-3-methylbut-2-enyl diphosphate</name>
        <dbReference type="ChEBI" id="CHEBI:128753"/>
    </ligand>
</feature>
<feature type="binding site" evidence="5">
    <location>
        <position position="106"/>
    </location>
    <ligand>
        <name>[4Fe-4S] cluster</name>
        <dbReference type="ChEBI" id="CHEBI:49883"/>
    </ligand>
</feature>
<dbReference type="GO" id="GO:0051745">
    <property type="term" value="F:4-hydroxy-3-methylbut-2-enyl diphosphate reductase activity"/>
    <property type="evidence" value="ECO:0007669"/>
    <property type="project" value="UniProtKB-UniRule"/>
</dbReference>
<accession>B9XIS3</accession>
<feature type="binding site" evidence="5">
    <location>
        <position position="231"/>
    </location>
    <ligand>
        <name>dimethylallyl diphosphate</name>
        <dbReference type="ChEBI" id="CHEBI:57623"/>
    </ligand>
</feature>
<dbReference type="Proteomes" id="UP000003688">
    <property type="component" value="Unassembled WGS sequence"/>
</dbReference>
<feature type="binding site" evidence="5">
    <location>
        <position position="273"/>
    </location>
    <ligand>
        <name>dimethylallyl diphosphate</name>
        <dbReference type="ChEBI" id="CHEBI:57623"/>
    </ligand>
</feature>
<dbReference type="GO" id="GO:0019288">
    <property type="term" value="P:isopentenyl diphosphate biosynthetic process, methylerythritol 4-phosphate pathway"/>
    <property type="evidence" value="ECO:0007669"/>
    <property type="project" value="UniProtKB-UniRule"/>
</dbReference>
<feature type="binding site" evidence="5">
    <location>
        <position position="52"/>
    </location>
    <ligand>
        <name>(2E)-4-hydroxy-3-methylbut-2-enyl diphosphate</name>
        <dbReference type="ChEBI" id="CHEBI:128753"/>
    </ligand>
</feature>
<dbReference type="NCBIfam" id="TIGR00216">
    <property type="entry name" value="ispH_lytB"/>
    <property type="match status" value="1"/>
</dbReference>
<comment type="cofactor">
    <cofactor evidence="5">
        <name>[4Fe-4S] cluster</name>
        <dbReference type="ChEBI" id="CHEBI:49883"/>
    </cofactor>
    <text evidence="5">Binds 1 [4Fe-4S] cluster per subunit.</text>
</comment>
<evidence type="ECO:0000256" key="2">
    <source>
        <dbReference type="ARBA" id="ARBA00022723"/>
    </source>
</evidence>
<comment type="pathway">
    <text evidence="5">Isoprenoid biosynthesis; isopentenyl diphosphate biosynthesis via DXP pathway; isopentenyl diphosphate from 1-deoxy-D-xylulose 5-phosphate: step 6/6.</text>
</comment>
<comment type="caution">
    <text evidence="6">The sequence shown here is derived from an EMBL/GenBank/DDBJ whole genome shotgun (WGS) entry which is preliminary data.</text>
</comment>
<dbReference type="Gene3D" id="3.40.1010.20">
    <property type="entry name" value="4-hydroxy-3-methylbut-2-enyl diphosphate reductase, catalytic domain"/>
    <property type="match status" value="2"/>
</dbReference>
<dbReference type="GO" id="GO:0051539">
    <property type="term" value="F:4 iron, 4 sulfur cluster binding"/>
    <property type="evidence" value="ECO:0007669"/>
    <property type="project" value="UniProtKB-UniRule"/>
</dbReference>
<keyword evidence="5" id="KW-0414">Isoprene biosynthesis</keyword>
<name>B9XIS3_PEDPL</name>
<dbReference type="CDD" id="cd13944">
    <property type="entry name" value="lytB_ispH"/>
    <property type="match status" value="1"/>
</dbReference>
<feature type="binding site" evidence="5">
    <location>
        <position position="273"/>
    </location>
    <ligand>
        <name>isopentenyl diphosphate</name>
        <dbReference type="ChEBI" id="CHEBI:128769"/>
    </ligand>
</feature>
<evidence type="ECO:0000313" key="6">
    <source>
        <dbReference type="EMBL" id="EEF60336.1"/>
    </source>
</evidence>
<comment type="caution">
    <text evidence="5">Lacks conserved residue(s) required for the propagation of feature annotation.</text>
</comment>
<dbReference type="EMBL" id="ABOX02000018">
    <property type="protein sequence ID" value="EEF60336.1"/>
    <property type="molecule type" value="Genomic_DNA"/>
</dbReference>
<dbReference type="PANTHER" id="PTHR30426:SF0">
    <property type="entry name" value="4-HYDROXY-3-METHYLBUT-2-ENYL DIPHOSPHATE REDUCTASE"/>
    <property type="match status" value="1"/>
</dbReference>
<evidence type="ECO:0000256" key="3">
    <source>
        <dbReference type="ARBA" id="ARBA00023004"/>
    </source>
</evidence>
<feature type="binding site" evidence="5">
    <location>
        <position position="84"/>
    </location>
    <ligand>
        <name>dimethylallyl diphosphate</name>
        <dbReference type="ChEBI" id="CHEBI:57623"/>
    </ligand>
</feature>
<keyword evidence="5 6" id="KW-0560">Oxidoreductase</keyword>
<feature type="binding site" evidence="5">
    <location>
        <position position="273"/>
    </location>
    <ligand>
        <name>(2E)-4-hydroxy-3-methylbut-2-enyl diphosphate</name>
        <dbReference type="ChEBI" id="CHEBI:128753"/>
    </ligand>
</feature>
<dbReference type="GO" id="GO:0046872">
    <property type="term" value="F:metal ion binding"/>
    <property type="evidence" value="ECO:0007669"/>
    <property type="project" value="UniProtKB-KW"/>
</dbReference>
<feature type="binding site" evidence="5">
    <location>
        <position position="229"/>
    </location>
    <ligand>
        <name>isopentenyl diphosphate</name>
        <dbReference type="ChEBI" id="CHEBI:128769"/>
    </ligand>
</feature>
<feature type="binding site" evidence="5">
    <location>
        <position position="231"/>
    </location>
    <ligand>
        <name>(2E)-4-hydroxy-3-methylbut-2-enyl diphosphate</name>
        <dbReference type="ChEBI" id="CHEBI:128753"/>
    </ligand>
</feature>
<comment type="similarity">
    <text evidence="5">Belongs to the IspH family.</text>
</comment>
<feature type="binding site" evidence="5">
    <location>
        <position position="25"/>
    </location>
    <ligand>
        <name>[4Fe-4S] cluster</name>
        <dbReference type="ChEBI" id="CHEBI:49883"/>
    </ligand>
</feature>
<dbReference type="EC" id="1.17.7.4" evidence="5"/>
<organism evidence="6 7">
    <name type="scientific">Pedosphaera parvula (strain Ellin514)</name>
    <dbReference type="NCBI Taxonomy" id="320771"/>
    <lineage>
        <taxon>Bacteria</taxon>
        <taxon>Pseudomonadati</taxon>
        <taxon>Verrucomicrobiota</taxon>
        <taxon>Pedosphaerae</taxon>
        <taxon>Pedosphaerales</taxon>
        <taxon>Pedosphaeraceae</taxon>
        <taxon>Pedosphaera</taxon>
    </lineage>
</organism>
<feature type="binding site" evidence="5">
    <location>
        <position position="171"/>
    </location>
    <ligand>
        <name>(2E)-4-hydroxy-3-methylbut-2-enyl diphosphate</name>
        <dbReference type="ChEBI" id="CHEBI:128753"/>
    </ligand>
</feature>
<evidence type="ECO:0000256" key="5">
    <source>
        <dbReference type="HAMAP-Rule" id="MF_00191"/>
    </source>
</evidence>
<comment type="pathway">
    <text evidence="5">Isoprenoid biosynthesis; dimethylallyl diphosphate biosynthesis; dimethylallyl diphosphate from (2E)-4-hydroxy-3-methylbutenyl diphosphate: step 1/1.</text>
</comment>
<feature type="binding site" evidence="5">
    <location>
        <position position="52"/>
    </location>
    <ligand>
        <name>isopentenyl diphosphate</name>
        <dbReference type="ChEBI" id="CHEBI:128769"/>
    </ligand>
</feature>
<evidence type="ECO:0000256" key="4">
    <source>
        <dbReference type="ARBA" id="ARBA00023014"/>
    </source>
</evidence>
<keyword evidence="2 5" id="KW-0479">Metal-binding</keyword>
<protein>
    <recommendedName>
        <fullName evidence="5">4-hydroxy-3-methylbut-2-enyl diphosphate reductase</fullName>
        <shortName evidence="5">HMBPP reductase</shortName>
        <ecNumber evidence="5">1.17.7.4</ecNumber>
    </recommendedName>
</protein>
<evidence type="ECO:0000313" key="7">
    <source>
        <dbReference type="Proteomes" id="UP000003688"/>
    </source>
</evidence>
<feature type="binding site" evidence="5">
    <location>
        <position position="134"/>
    </location>
    <ligand>
        <name>isopentenyl diphosphate</name>
        <dbReference type="ChEBI" id="CHEBI:128769"/>
    </ligand>
</feature>
<keyword evidence="4 5" id="KW-0411">Iron-sulfur</keyword>
<dbReference type="HAMAP" id="MF_00191">
    <property type="entry name" value="IspH"/>
    <property type="match status" value="1"/>
</dbReference>
<proteinExistence type="inferred from homology"/>
<dbReference type="Gene3D" id="3.40.50.11270">
    <property type="match status" value="1"/>
</dbReference>
<keyword evidence="3 5" id="KW-0408">Iron</keyword>
<comment type="catalytic activity">
    <reaction evidence="5">
        <text>isopentenyl diphosphate + 2 oxidized [2Fe-2S]-[ferredoxin] + H2O = (2E)-4-hydroxy-3-methylbut-2-enyl diphosphate + 2 reduced [2Fe-2S]-[ferredoxin] + 2 H(+)</text>
        <dbReference type="Rhea" id="RHEA:24488"/>
        <dbReference type="Rhea" id="RHEA-COMP:10000"/>
        <dbReference type="Rhea" id="RHEA-COMP:10001"/>
        <dbReference type="ChEBI" id="CHEBI:15377"/>
        <dbReference type="ChEBI" id="CHEBI:15378"/>
        <dbReference type="ChEBI" id="CHEBI:33737"/>
        <dbReference type="ChEBI" id="CHEBI:33738"/>
        <dbReference type="ChEBI" id="CHEBI:128753"/>
        <dbReference type="ChEBI" id="CHEBI:128769"/>
        <dbReference type="EC" id="1.17.7.4"/>
    </reaction>
</comment>
<dbReference type="GO" id="GO:0016114">
    <property type="term" value="P:terpenoid biosynthetic process"/>
    <property type="evidence" value="ECO:0007669"/>
    <property type="project" value="UniProtKB-UniRule"/>
</dbReference>
<reference evidence="6 7" key="1">
    <citation type="journal article" date="2011" name="J. Bacteriol.">
        <title>Genome sequence of 'Pedosphaera parvula' Ellin514, an aerobic Verrucomicrobial isolate from pasture soil.</title>
        <authorList>
            <person name="Kant R."/>
            <person name="van Passel M.W."/>
            <person name="Sangwan P."/>
            <person name="Palva A."/>
            <person name="Lucas S."/>
            <person name="Copeland A."/>
            <person name="Lapidus A."/>
            <person name="Glavina Del Rio T."/>
            <person name="Dalin E."/>
            <person name="Tice H."/>
            <person name="Bruce D."/>
            <person name="Goodwin L."/>
            <person name="Pitluck S."/>
            <person name="Chertkov O."/>
            <person name="Larimer F.W."/>
            <person name="Land M.L."/>
            <person name="Hauser L."/>
            <person name="Brettin T.S."/>
            <person name="Detter J.C."/>
            <person name="Han S."/>
            <person name="de Vos W.M."/>
            <person name="Janssen P.H."/>
            <person name="Smidt H."/>
        </authorList>
    </citation>
    <scope>NUCLEOTIDE SEQUENCE [LARGE SCALE GENOMIC DNA]</scope>
    <source>
        <strain evidence="6 7">Ellin514</strain>
    </source>
</reference>
<feature type="binding site" evidence="5">
    <location>
        <position position="134"/>
    </location>
    <ligand>
        <name>(2E)-4-hydroxy-3-methylbut-2-enyl diphosphate</name>
        <dbReference type="ChEBI" id="CHEBI:128753"/>
    </ligand>
</feature>
<feature type="binding site" evidence="5">
    <location>
        <position position="201"/>
    </location>
    <ligand>
        <name>[4Fe-4S] cluster</name>
        <dbReference type="ChEBI" id="CHEBI:49883"/>
    </ligand>
</feature>
<sequence length="297" mass="32761">MVFNFVSQSDICLMNIIRAEHMGMCFGVRDAITLATKETASTPLTILGDLVHNETVLSNLRAHGIKFEQEIEAVTTDSVMITAHGASEKSINEIKARGLKVLEATCPLVHFAHRSVAELARDGYHPVIIGKRDHVEVRGLTGDLKAFDVVLSEADIENLQERARFGIAAQTTQPIEKVQRLVGIVRKKFPNSEVRFVDTVCRPTKQRQFAAVELAQKSDVVVVVGGAHSNNTHELVKTCGRYCPRVHHVQFANDLRSEWFENAGIVGITAGTSTPDSTINEVEQALRQLADNVCNRN</sequence>
<dbReference type="STRING" id="320771.Cflav_PD3032"/>
<dbReference type="InterPro" id="IPR003451">
    <property type="entry name" value="LytB/IspH"/>
</dbReference>
<dbReference type="GO" id="GO:0050992">
    <property type="term" value="P:dimethylallyl diphosphate biosynthetic process"/>
    <property type="evidence" value="ECO:0007669"/>
    <property type="project" value="UniProtKB-UniRule"/>
</dbReference>
<feature type="binding site" evidence="5">
    <location>
        <position position="229"/>
    </location>
    <ligand>
        <name>dimethylallyl diphosphate</name>
        <dbReference type="ChEBI" id="CHEBI:57623"/>
    </ligand>
</feature>
<dbReference type="PANTHER" id="PTHR30426">
    <property type="entry name" value="4-HYDROXY-3-METHYLBUT-2-ENYL DIPHOSPHATE REDUCTASE"/>
    <property type="match status" value="1"/>
</dbReference>
<keyword evidence="7" id="KW-1185">Reference proteome</keyword>
<comment type="catalytic activity">
    <reaction evidence="5">
        <text>dimethylallyl diphosphate + 2 oxidized [2Fe-2S]-[ferredoxin] + H2O = (2E)-4-hydroxy-3-methylbut-2-enyl diphosphate + 2 reduced [2Fe-2S]-[ferredoxin] + 2 H(+)</text>
        <dbReference type="Rhea" id="RHEA:24825"/>
        <dbReference type="Rhea" id="RHEA-COMP:10000"/>
        <dbReference type="Rhea" id="RHEA-COMP:10001"/>
        <dbReference type="ChEBI" id="CHEBI:15377"/>
        <dbReference type="ChEBI" id="CHEBI:15378"/>
        <dbReference type="ChEBI" id="CHEBI:33737"/>
        <dbReference type="ChEBI" id="CHEBI:33738"/>
        <dbReference type="ChEBI" id="CHEBI:57623"/>
        <dbReference type="ChEBI" id="CHEBI:128753"/>
        <dbReference type="EC" id="1.17.7.4"/>
    </reaction>
</comment>
<feature type="active site" description="Proton donor" evidence="5">
    <location>
        <position position="136"/>
    </location>
</feature>
<feature type="binding site" evidence="5">
    <location>
        <position position="52"/>
    </location>
    <ligand>
        <name>dimethylallyl diphosphate</name>
        <dbReference type="ChEBI" id="CHEBI:57623"/>
    </ligand>
</feature>
<feature type="binding site" evidence="5">
    <location>
        <position position="229"/>
    </location>
    <ligand>
        <name>(2E)-4-hydroxy-3-methylbut-2-enyl diphosphate</name>
        <dbReference type="ChEBI" id="CHEBI:128753"/>
    </ligand>
</feature>
<dbReference type="Pfam" id="PF02401">
    <property type="entry name" value="LYTB"/>
    <property type="match status" value="1"/>
</dbReference>
<gene>
    <name evidence="5" type="primary">ispH</name>
    <name evidence="6" type="ORF">Cflav_PD3032</name>
</gene>
<dbReference type="UniPathway" id="UPA00059">
    <property type="reaction ID" value="UER00105"/>
</dbReference>
<keyword evidence="1 5" id="KW-0004">4Fe-4S</keyword>
<feature type="binding site" evidence="5">
    <location>
        <position position="134"/>
    </location>
    <ligand>
        <name>dimethylallyl diphosphate</name>
        <dbReference type="ChEBI" id="CHEBI:57623"/>
    </ligand>
</feature>
<feature type="binding site" evidence="5">
    <location>
        <position position="84"/>
    </location>
    <ligand>
        <name>isopentenyl diphosphate</name>
        <dbReference type="ChEBI" id="CHEBI:128769"/>
    </ligand>
</feature>
<evidence type="ECO:0000256" key="1">
    <source>
        <dbReference type="ARBA" id="ARBA00022485"/>
    </source>
</evidence>
<dbReference type="UniPathway" id="UPA00056">
    <property type="reaction ID" value="UER00097"/>
</dbReference>
<dbReference type="AlphaFoldDB" id="B9XIS3"/>
<comment type="function">
    <text evidence="5">Catalyzes the conversion of 1-hydroxy-2-methyl-2-(E)-butenyl 4-diphosphate (HMBPP) into a mixture of isopentenyl diphosphate (IPP) and dimethylallyl diphosphate (DMAPP). Acts in the terminal step of the DOXP/MEP pathway for isoprenoid precursor biosynthesis.</text>
</comment>
<feature type="binding site" evidence="5">
    <location>
        <position position="231"/>
    </location>
    <ligand>
        <name>isopentenyl diphosphate</name>
        <dbReference type="ChEBI" id="CHEBI:128769"/>
    </ligand>
</feature>